<gene>
    <name evidence="6" type="ORF">C7B64_09255</name>
</gene>
<dbReference type="GO" id="GO:0046813">
    <property type="term" value="P:receptor-mediated virion attachment to host cell"/>
    <property type="evidence" value="ECO:0007669"/>
    <property type="project" value="TreeGrafter"/>
</dbReference>
<dbReference type="SUPFAM" id="SSF50494">
    <property type="entry name" value="Trypsin-like serine proteases"/>
    <property type="match status" value="1"/>
</dbReference>
<reference evidence="6 7" key="1">
    <citation type="submission" date="2018-02" db="EMBL/GenBank/DDBJ databases">
        <authorList>
            <person name="Cohen D.B."/>
            <person name="Kent A.D."/>
        </authorList>
    </citation>
    <scope>NUCLEOTIDE SEQUENCE [LARGE SCALE GENOMIC DNA]</scope>
    <source>
        <strain evidence="6 7">CCAP 1448/3</strain>
    </source>
</reference>
<feature type="transmembrane region" description="Helical" evidence="5">
    <location>
        <begin position="12"/>
        <end position="33"/>
    </location>
</feature>
<dbReference type="SMART" id="SM00028">
    <property type="entry name" value="TPR"/>
    <property type="match status" value="6"/>
</dbReference>
<accession>A0A2T1C4R5</accession>
<proteinExistence type="predicted"/>
<dbReference type="InterPro" id="IPR043504">
    <property type="entry name" value="Peptidase_S1_PA_chymotrypsin"/>
</dbReference>
<feature type="repeat" description="TPR" evidence="3">
    <location>
        <begin position="352"/>
        <end position="385"/>
    </location>
</feature>
<dbReference type="EMBL" id="PVWJ01000036">
    <property type="protein sequence ID" value="PSB03272.1"/>
    <property type="molecule type" value="Genomic_DNA"/>
</dbReference>
<reference evidence="6 7" key="2">
    <citation type="submission" date="2018-03" db="EMBL/GenBank/DDBJ databases">
        <title>The ancient ancestry and fast evolution of plastids.</title>
        <authorList>
            <person name="Moore K.R."/>
            <person name="Magnabosco C."/>
            <person name="Momper L."/>
            <person name="Gold D.A."/>
            <person name="Bosak T."/>
            <person name="Fournier G.P."/>
        </authorList>
    </citation>
    <scope>NUCLEOTIDE SEQUENCE [LARGE SCALE GENOMIC DNA]</scope>
    <source>
        <strain evidence="6 7">CCAP 1448/3</strain>
    </source>
</reference>
<keyword evidence="5" id="KW-0472">Membrane</keyword>
<feature type="repeat" description="TPR" evidence="3">
    <location>
        <begin position="317"/>
        <end position="350"/>
    </location>
</feature>
<dbReference type="PROSITE" id="PS50005">
    <property type="entry name" value="TPR"/>
    <property type="match status" value="3"/>
</dbReference>
<keyword evidence="7" id="KW-1185">Reference proteome</keyword>
<evidence type="ECO:0000256" key="3">
    <source>
        <dbReference type="PROSITE-ProRule" id="PRU00339"/>
    </source>
</evidence>
<feature type="region of interest" description="Disordered" evidence="4">
    <location>
        <begin position="516"/>
        <end position="541"/>
    </location>
</feature>
<keyword evidence="2 3" id="KW-0802">TPR repeat</keyword>
<evidence type="ECO:0000256" key="5">
    <source>
        <dbReference type="SAM" id="Phobius"/>
    </source>
</evidence>
<dbReference type="Proteomes" id="UP000238762">
    <property type="component" value="Unassembled WGS sequence"/>
</dbReference>
<dbReference type="PROSITE" id="PS50293">
    <property type="entry name" value="TPR_REGION"/>
    <property type="match status" value="1"/>
</dbReference>
<keyword evidence="5" id="KW-0812">Transmembrane</keyword>
<dbReference type="Pfam" id="PF13181">
    <property type="entry name" value="TPR_8"/>
    <property type="match status" value="1"/>
</dbReference>
<dbReference type="Pfam" id="PF13414">
    <property type="entry name" value="TPR_11"/>
    <property type="match status" value="1"/>
</dbReference>
<dbReference type="AlphaFoldDB" id="A0A2T1C4R5"/>
<evidence type="ECO:0000313" key="6">
    <source>
        <dbReference type="EMBL" id="PSB03272.1"/>
    </source>
</evidence>
<dbReference type="Pfam" id="PF00515">
    <property type="entry name" value="TPR_1"/>
    <property type="match status" value="1"/>
</dbReference>
<evidence type="ECO:0000313" key="7">
    <source>
        <dbReference type="Proteomes" id="UP000238762"/>
    </source>
</evidence>
<organism evidence="6 7">
    <name type="scientific">Merismopedia glauca CCAP 1448/3</name>
    <dbReference type="NCBI Taxonomy" id="1296344"/>
    <lineage>
        <taxon>Bacteria</taxon>
        <taxon>Bacillati</taxon>
        <taxon>Cyanobacteriota</taxon>
        <taxon>Cyanophyceae</taxon>
        <taxon>Synechococcales</taxon>
        <taxon>Merismopediaceae</taxon>
        <taxon>Merismopedia</taxon>
    </lineage>
</organism>
<name>A0A2T1C4R5_9CYAN</name>
<dbReference type="InterPro" id="IPR050498">
    <property type="entry name" value="Ycf3"/>
</dbReference>
<comment type="caution">
    <text evidence="6">The sequence shown here is derived from an EMBL/GenBank/DDBJ whole genome shotgun (WGS) entry which is preliminary data.</text>
</comment>
<dbReference type="InterPro" id="IPR011990">
    <property type="entry name" value="TPR-like_helical_dom_sf"/>
</dbReference>
<dbReference type="Gene3D" id="2.40.10.10">
    <property type="entry name" value="Trypsin-like serine proteases"/>
    <property type="match status" value="2"/>
</dbReference>
<dbReference type="InterPro" id="IPR019734">
    <property type="entry name" value="TPR_rpt"/>
</dbReference>
<protein>
    <submittedName>
        <fullName evidence="6">Uncharacterized protein</fullName>
    </submittedName>
</protein>
<evidence type="ECO:0000256" key="1">
    <source>
        <dbReference type="ARBA" id="ARBA00022737"/>
    </source>
</evidence>
<sequence length="541" mass="58492">MVTIVKKHLKEAKYLVIIVSGAIASAITLPAIAKTPEEVGQIACDVSVQINSTGNSGDGSGVIIAKNGDIYTVLTANHVKRDVGVNPIVQPCSDSKSHSVLSFQSLGDLNNQQDPDLAVLTFKATDNYKTATLGDSSQIKLGSNIYVFGYPVEGIGANRKRGSDREARFSPGSVVSIRKKALNGNFIVYNAVTKGGMSGGPVFDVEGRVVAVHTSGDLEEGQGQVESGQTVTVRVKTGTNAGVPISAFLAKRGQIGTNVQNVAVNNEPSTEKPEEKLKNPQSTGDFVVAGMVESEKGDDKAAIDSFSEAIKRDSNSAEAYYRRGISKYRRGDKQGAVEDYGEAIKLNPDYSNAYYNRASIRFFELNDYPGAVADYTEALRLNPNDAISYFNRAAARSKLKDREGVVADFTEAIRVKPTYVEAYIERGRFRNTLGDRKGAIEDFTSAIELAPENTVNHPIALYNRAAVRRNIKDLTGAVEDFQKASELFPGVNEPELAKKAADEVYWLNREIKFESDRKLNPSTPAPKPSNPAPDGGLNEPI</sequence>
<keyword evidence="1" id="KW-0677">Repeat</keyword>
<evidence type="ECO:0000256" key="2">
    <source>
        <dbReference type="ARBA" id="ARBA00022803"/>
    </source>
</evidence>
<dbReference type="Pfam" id="PF13365">
    <property type="entry name" value="Trypsin_2"/>
    <property type="match status" value="1"/>
</dbReference>
<dbReference type="PANTHER" id="PTHR44858">
    <property type="entry name" value="TETRATRICOPEPTIDE REPEAT PROTEIN 6"/>
    <property type="match status" value="1"/>
</dbReference>
<dbReference type="Gene3D" id="1.25.40.10">
    <property type="entry name" value="Tetratricopeptide repeat domain"/>
    <property type="match status" value="3"/>
</dbReference>
<feature type="repeat" description="TPR" evidence="3">
    <location>
        <begin position="420"/>
        <end position="453"/>
    </location>
</feature>
<evidence type="ECO:0000256" key="4">
    <source>
        <dbReference type="SAM" id="MobiDB-lite"/>
    </source>
</evidence>
<dbReference type="GO" id="GO:0009279">
    <property type="term" value="C:cell outer membrane"/>
    <property type="evidence" value="ECO:0007669"/>
    <property type="project" value="TreeGrafter"/>
</dbReference>
<dbReference type="PANTHER" id="PTHR44858:SF1">
    <property type="entry name" value="UDP-N-ACETYLGLUCOSAMINE--PEPTIDE N-ACETYLGLUCOSAMINYLTRANSFERASE SPINDLY-RELATED"/>
    <property type="match status" value="1"/>
</dbReference>
<dbReference type="InterPro" id="IPR009003">
    <property type="entry name" value="Peptidase_S1_PA"/>
</dbReference>
<dbReference type="SUPFAM" id="SSF48452">
    <property type="entry name" value="TPR-like"/>
    <property type="match status" value="1"/>
</dbReference>
<keyword evidence="5" id="KW-1133">Transmembrane helix</keyword>